<dbReference type="SUPFAM" id="SSF48403">
    <property type="entry name" value="Ankyrin repeat"/>
    <property type="match status" value="1"/>
</dbReference>
<evidence type="ECO:0000313" key="6">
    <source>
        <dbReference type="Proteomes" id="UP001249851"/>
    </source>
</evidence>
<dbReference type="SMART" id="SM00248">
    <property type="entry name" value="ANK"/>
    <property type="match status" value="6"/>
</dbReference>
<evidence type="ECO:0000256" key="3">
    <source>
        <dbReference type="PROSITE-ProRule" id="PRU00023"/>
    </source>
</evidence>
<feature type="region of interest" description="Disordered" evidence="4">
    <location>
        <begin position="519"/>
        <end position="575"/>
    </location>
</feature>
<evidence type="ECO:0000256" key="4">
    <source>
        <dbReference type="SAM" id="MobiDB-lite"/>
    </source>
</evidence>
<keyword evidence="2 3" id="KW-0040">ANK repeat</keyword>
<feature type="repeat" description="ANK" evidence="3">
    <location>
        <begin position="160"/>
        <end position="192"/>
    </location>
</feature>
<dbReference type="EMBL" id="JARQWQ010000002">
    <property type="protein sequence ID" value="KAK2573345.1"/>
    <property type="molecule type" value="Genomic_DNA"/>
</dbReference>
<dbReference type="AlphaFoldDB" id="A0AAD9R5C6"/>
<dbReference type="InterPro" id="IPR002110">
    <property type="entry name" value="Ankyrin_rpt"/>
</dbReference>
<dbReference type="Gene3D" id="1.25.40.20">
    <property type="entry name" value="Ankyrin repeat-containing domain"/>
    <property type="match status" value="4"/>
</dbReference>
<gene>
    <name evidence="5" type="ORF">P5673_000991</name>
</gene>
<dbReference type="InterPro" id="IPR036770">
    <property type="entry name" value="Ankyrin_rpt-contain_sf"/>
</dbReference>
<evidence type="ECO:0000256" key="2">
    <source>
        <dbReference type="ARBA" id="ARBA00023043"/>
    </source>
</evidence>
<dbReference type="PANTHER" id="PTHR24201">
    <property type="entry name" value="ANK_REP_REGION DOMAIN-CONTAINING PROTEIN"/>
    <property type="match status" value="1"/>
</dbReference>
<reference evidence="5" key="1">
    <citation type="journal article" date="2023" name="G3 (Bethesda)">
        <title>Whole genome assembly and annotation of the endangered Caribbean coral Acropora cervicornis.</title>
        <authorList>
            <person name="Selwyn J.D."/>
            <person name="Vollmer S.V."/>
        </authorList>
    </citation>
    <scope>NUCLEOTIDE SEQUENCE</scope>
    <source>
        <strain evidence="5">K2</strain>
    </source>
</reference>
<name>A0AAD9R5C6_ACRCE</name>
<comment type="caution">
    <text evidence="5">The sequence shown here is derived from an EMBL/GenBank/DDBJ whole genome shotgun (WGS) entry which is preliminary data.</text>
</comment>
<feature type="compositionally biased region" description="Polar residues" evidence="4">
    <location>
        <begin position="526"/>
        <end position="537"/>
    </location>
</feature>
<accession>A0AAD9R5C6</accession>
<organism evidence="5 6">
    <name type="scientific">Acropora cervicornis</name>
    <name type="common">Staghorn coral</name>
    <dbReference type="NCBI Taxonomy" id="6130"/>
    <lineage>
        <taxon>Eukaryota</taxon>
        <taxon>Metazoa</taxon>
        <taxon>Cnidaria</taxon>
        <taxon>Anthozoa</taxon>
        <taxon>Hexacorallia</taxon>
        <taxon>Scleractinia</taxon>
        <taxon>Astrocoeniina</taxon>
        <taxon>Acroporidae</taxon>
        <taxon>Acropora</taxon>
    </lineage>
</organism>
<dbReference type="InterPro" id="IPR050776">
    <property type="entry name" value="Ank_Repeat/CDKN_Inhibitor"/>
</dbReference>
<reference evidence="5" key="2">
    <citation type="journal article" date="2023" name="Science">
        <title>Genomic signatures of disease resistance in endangered staghorn corals.</title>
        <authorList>
            <person name="Vollmer S.V."/>
            <person name="Selwyn J.D."/>
            <person name="Despard B.A."/>
            <person name="Roesel C.L."/>
        </authorList>
    </citation>
    <scope>NUCLEOTIDE SEQUENCE</scope>
    <source>
        <strain evidence="5">K2</strain>
    </source>
</reference>
<keyword evidence="1" id="KW-0677">Repeat</keyword>
<dbReference type="Pfam" id="PF12796">
    <property type="entry name" value="Ank_2"/>
    <property type="match status" value="2"/>
</dbReference>
<keyword evidence="6" id="KW-1185">Reference proteome</keyword>
<feature type="repeat" description="ANK" evidence="3">
    <location>
        <begin position="127"/>
        <end position="159"/>
    </location>
</feature>
<sequence>MKEKVRLASIHEAVRHGNVLELQGMVQRGAGINDPDAKFRFTPLHWAAHHGSLECLHWLLWHGADHSDKTPRGWTPSHLAAITGQDACLQVKCSLSVARTTNNPSFTSDLPPSKGGAAYFILIQNITGCTASHLAASHGNSYCLQSILRHGVDINATDNMGWTPVHCAAFHGRLGCLQLLSRWGASVDEVDHSGSTPEYDLLHPEDEENLAFPAHVAAYNGDLAQLKMLIETGVVSVNERDDKGSTPAHKGILIIIHANDRLYCGVSLSEGPLYDPSLSVLFNMSAAGNGHVQVLQWLVENGTNLRIVNSAGETPKDVARRFGRLGCIAILGGDSDNEENLVDEGAEDFKPSEPQSKAEARAFPFFLGEDRDPDGYDSHSLPVISGADVFQETKTNQLEDAQGRAKRKIDELAHLLDVAKMNYRQLGGVLDEDQKKQEEERESARLEAKTTHTHTVNYLLTLLSCVTICNPFPLKTTNRVIRELEAQLEYEREKREKLEAQMDKLRAQIHTLTLQLEDERDRHQTMSDFQRNTSQQATLRRKKKKSKRLDTTTTSGIFVRRGVSSPRTVHSLDRH</sequence>
<feature type="repeat" description="ANK" evidence="3">
    <location>
        <begin position="39"/>
        <end position="71"/>
    </location>
</feature>
<dbReference type="PROSITE" id="PS50088">
    <property type="entry name" value="ANK_REPEAT"/>
    <property type="match status" value="3"/>
</dbReference>
<dbReference type="PROSITE" id="PS50297">
    <property type="entry name" value="ANK_REP_REGION"/>
    <property type="match status" value="3"/>
</dbReference>
<proteinExistence type="predicted"/>
<evidence type="ECO:0000256" key="1">
    <source>
        <dbReference type="ARBA" id="ARBA00022737"/>
    </source>
</evidence>
<evidence type="ECO:0000313" key="5">
    <source>
        <dbReference type="EMBL" id="KAK2573345.1"/>
    </source>
</evidence>
<dbReference type="PANTHER" id="PTHR24201:SF2">
    <property type="entry name" value="ANKYRIN REPEAT DOMAIN-CONTAINING PROTEIN 42"/>
    <property type="match status" value="1"/>
</dbReference>
<dbReference type="Proteomes" id="UP001249851">
    <property type="component" value="Unassembled WGS sequence"/>
</dbReference>
<protein>
    <submittedName>
        <fullName evidence="5">Ankyrin repeat domain-containing protein 42</fullName>
    </submittedName>
</protein>